<feature type="compositionally biased region" description="Low complexity" evidence="1">
    <location>
        <begin position="71"/>
        <end position="82"/>
    </location>
</feature>
<comment type="caution">
    <text evidence="2">The sequence shown here is derived from an EMBL/GenBank/DDBJ whole genome shotgun (WGS) entry which is preliminary data.</text>
</comment>
<dbReference type="AlphaFoldDB" id="A0A8T0UE95"/>
<accession>A0A8T0UE95</accession>
<feature type="region of interest" description="Disordered" evidence="1">
    <location>
        <begin position="1"/>
        <end position="118"/>
    </location>
</feature>
<organism evidence="2 3">
    <name type="scientific">Panicum virgatum</name>
    <name type="common">Blackwell switchgrass</name>
    <dbReference type="NCBI Taxonomy" id="38727"/>
    <lineage>
        <taxon>Eukaryota</taxon>
        <taxon>Viridiplantae</taxon>
        <taxon>Streptophyta</taxon>
        <taxon>Embryophyta</taxon>
        <taxon>Tracheophyta</taxon>
        <taxon>Spermatophyta</taxon>
        <taxon>Magnoliopsida</taxon>
        <taxon>Liliopsida</taxon>
        <taxon>Poales</taxon>
        <taxon>Poaceae</taxon>
        <taxon>PACMAD clade</taxon>
        <taxon>Panicoideae</taxon>
        <taxon>Panicodae</taxon>
        <taxon>Paniceae</taxon>
        <taxon>Panicinae</taxon>
        <taxon>Panicum</taxon>
        <taxon>Panicum sect. Hiantes</taxon>
    </lineage>
</organism>
<proteinExistence type="predicted"/>
<feature type="compositionally biased region" description="Basic and acidic residues" evidence="1">
    <location>
        <begin position="24"/>
        <end position="41"/>
    </location>
</feature>
<gene>
    <name evidence="2" type="ORF">PVAP13_3NG170394</name>
</gene>
<evidence type="ECO:0000256" key="1">
    <source>
        <dbReference type="SAM" id="MobiDB-lite"/>
    </source>
</evidence>
<evidence type="ECO:0000313" key="3">
    <source>
        <dbReference type="Proteomes" id="UP000823388"/>
    </source>
</evidence>
<dbReference type="Proteomes" id="UP000823388">
    <property type="component" value="Chromosome 3N"/>
</dbReference>
<evidence type="ECO:0000313" key="2">
    <source>
        <dbReference type="EMBL" id="KAG2620275.1"/>
    </source>
</evidence>
<keyword evidence="3" id="KW-1185">Reference proteome</keyword>
<reference evidence="2" key="1">
    <citation type="submission" date="2020-05" db="EMBL/GenBank/DDBJ databases">
        <title>WGS assembly of Panicum virgatum.</title>
        <authorList>
            <person name="Lovell J.T."/>
            <person name="Jenkins J."/>
            <person name="Shu S."/>
            <person name="Juenger T.E."/>
            <person name="Schmutz J."/>
        </authorList>
    </citation>
    <scope>NUCLEOTIDE SEQUENCE</scope>
    <source>
        <strain evidence="2">AP13</strain>
    </source>
</reference>
<feature type="compositionally biased region" description="Acidic residues" evidence="1">
    <location>
        <begin position="83"/>
        <end position="104"/>
    </location>
</feature>
<sequence length="131" mass="14757">MVATWGQRSKQTAEQEEVEPPQTDYERSRDRNVAENIKKMQEMGLHVLASDLNKSVPPSASKKGQNKGNKKTNSNNSDSSEYLLDDDDQGGSSDDDTELSDEEPIPLAIKPSLQRRRDIPKWLQELGTTRE</sequence>
<feature type="compositionally biased region" description="Polar residues" evidence="1">
    <location>
        <begin position="1"/>
        <end position="12"/>
    </location>
</feature>
<protein>
    <submittedName>
        <fullName evidence="2">Uncharacterized protein</fullName>
    </submittedName>
</protein>
<name>A0A8T0UE95_PANVG</name>
<dbReference type="EMBL" id="CM029042">
    <property type="protein sequence ID" value="KAG2620275.1"/>
    <property type="molecule type" value="Genomic_DNA"/>
</dbReference>